<feature type="domain" description="Transposase Tc1-like" evidence="1">
    <location>
        <begin position="78"/>
        <end position="147"/>
    </location>
</feature>
<dbReference type="InterPro" id="IPR036397">
    <property type="entry name" value="RNaseH_sf"/>
</dbReference>
<comment type="caution">
    <text evidence="3">The sequence shown here is derived from an EMBL/GenBank/DDBJ whole genome shotgun (WGS) entry which is preliminary data.</text>
</comment>
<accession>A0ABQ8X1D0</accession>
<proteinExistence type="predicted"/>
<organism evidence="3 4">
    <name type="scientific">Anaeramoeba flamelloides</name>
    <dbReference type="NCBI Taxonomy" id="1746091"/>
    <lineage>
        <taxon>Eukaryota</taxon>
        <taxon>Metamonada</taxon>
        <taxon>Anaeramoebidae</taxon>
        <taxon>Anaeramoeba</taxon>
    </lineage>
</organism>
<dbReference type="SUPFAM" id="SSF46689">
    <property type="entry name" value="Homeodomain-like"/>
    <property type="match status" value="1"/>
</dbReference>
<dbReference type="Gene3D" id="3.30.420.10">
    <property type="entry name" value="Ribonuclease H-like superfamily/Ribonuclease H"/>
    <property type="match status" value="1"/>
</dbReference>
<dbReference type="InterPro" id="IPR002492">
    <property type="entry name" value="Transposase_Tc1-like"/>
</dbReference>
<dbReference type="EMBL" id="JAOAOG010000345">
    <property type="protein sequence ID" value="KAJ6226343.1"/>
    <property type="molecule type" value="Genomic_DNA"/>
</dbReference>
<feature type="domain" description="Tc1-like transposase DDE" evidence="2">
    <location>
        <begin position="156"/>
        <end position="305"/>
    </location>
</feature>
<dbReference type="Pfam" id="PF13358">
    <property type="entry name" value="DDE_3"/>
    <property type="match status" value="1"/>
</dbReference>
<keyword evidence="4" id="KW-1185">Reference proteome</keyword>
<dbReference type="InterPro" id="IPR047655">
    <property type="entry name" value="Transpos_IS630-like"/>
</dbReference>
<evidence type="ECO:0000313" key="3">
    <source>
        <dbReference type="EMBL" id="KAJ6226343.1"/>
    </source>
</evidence>
<dbReference type="InterPro" id="IPR038717">
    <property type="entry name" value="Tc1-like_DDE_dom"/>
</dbReference>
<evidence type="ECO:0000259" key="2">
    <source>
        <dbReference type="Pfam" id="PF13358"/>
    </source>
</evidence>
<sequence length="330" mass="39389">MIVKHKKKRNYTNTTEKNRIDILILHNQGLSIRKISTQLSIGIKPVRYWIQIFNKEKRISRKRKISIIKTSKELIEHIEQETKKNRKLTCKSLSKQCKELFPNHPCSTTTIYRIRKSLKFEYKPPRVRQFLTNDQMGKRLLFAHDHKSLKTDWENVVFSDESWFYLNPKTRKIWRRRGENDNSVFVEKKKFPKKIMIWGAIGCNLISDLIILNSSINTDVYIKDILKKSKIIDLANQEHGIFNWIFQQDGARPHTSKKTIKYLKKRCMLLDPWPPNSPDLNPIENLWSIMDKRLENRRPDNEENFIQILKEFWDSITVSFTFKAQTSNEI</sequence>
<dbReference type="Pfam" id="PF01498">
    <property type="entry name" value="HTH_Tnp_Tc3_2"/>
    <property type="match status" value="1"/>
</dbReference>
<dbReference type="PANTHER" id="PTHR47326:SF1">
    <property type="entry name" value="HTH PSQ-TYPE DOMAIN-CONTAINING PROTEIN"/>
    <property type="match status" value="1"/>
</dbReference>
<dbReference type="InterPro" id="IPR009057">
    <property type="entry name" value="Homeodomain-like_sf"/>
</dbReference>
<reference evidence="3" key="1">
    <citation type="submission" date="2022-08" db="EMBL/GenBank/DDBJ databases">
        <title>Novel sulfate-reducing endosymbionts in the free-living metamonad Anaeramoeba.</title>
        <authorList>
            <person name="Jerlstrom-Hultqvist J."/>
            <person name="Cepicka I."/>
            <person name="Gallot-Lavallee L."/>
            <person name="Salas-Leiva D."/>
            <person name="Curtis B.A."/>
            <person name="Zahonova K."/>
            <person name="Pipaliya S."/>
            <person name="Dacks J."/>
            <person name="Roger A.J."/>
        </authorList>
    </citation>
    <scope>NUCLEOTIDE SEQUENCE</scope>
    <source>
        <strain evidence="3">Schooner1</strain>
    </source>
</reference>
<evidence type="ECO:0000313" key="4">
    <source>
        <dbReference type="Proteomes" id="UP001150062"/>
    </source>
</evidence>
<evidence type="ECO:0000259" key="1">
    <source>
        <dbReference type="Pfam" id="PF01498"/>
    </source>
</evidence>
<name>A0ABQ8X1D0_9EUKA</name>
<gene>
    <name evidence="3" type="ORF">M0813_11034</name>
</gene>
<dbReference type="NCBIfam" id="NF033545">
    <property type="entry name" value="transpos_IS630"/>
    <property type="match status" value="1"/>
</dbReference>
<dbReference type="Proteomes" id="UP001150062">
    <property type="component" value="Unassembled WGS sequence"/>
</dbReference>
<protein>
    <submittedName>
        <fullName evidence="3">Transposable element-related</fullName>
    </submittedName>
</protein>
<dbReference type="PANTHER" id="PTHR47326">
    <property type="entry name" value="TRANSPOSABLE ELEMENT TC3 TRANSPOSASE-LIKE PROTEIN"/>
    <property type="match status" value="1"/>
</dbReference>